<dbReference type="RefSeq" id="YP_010677699.1">
    <property type="nucleotide sequence ID" value="NC_071024.1"/>
</dbReference>
<dbReference type="GeneID" id="77954083"/>
<evidence type="ECO:0000313" key="2">
    <source>
        <dbReference type="Proteomes" id="UP000594072"/>
    </source>
</evidence>
<name>A0A7M1CN63_9CAUD</name>
<gene>
    <name evidence="1" type="primary">66</name>
    <name evidence="1" type="ORF">SEA_PHIVES_66</name>
</gene>
<reference evidence="2" key="1">
    <citation type="submission" date="2020-08" db="EMBL/GenBank/DDBJ databases">
        <authorList>
            <person name="Jean-Baptiste R."/>
            <person name="Gibb B.P."/>
            <person name="Hussain S.I."/>
            <person name="Kamruzzaman M.A."/>
            <person name="Mosfique B."/>
            <person name="McPherson K.A."/>
            <person name="LaCorte G.A."/>
            <person name="Khan M.A."/>
            <person name="Chohan S."/>
            <person name="Le T.Q."/>
            <person name="Hernandez K.M."/>
            <person name="Mata K."/>
            <person name="Percy M."/>
            <person name="Ball S.L."/>
            <person name="Garlena R.A."/>
            <person name="Russell D.A."/>
            <person name="Pope W.H."/>
            <person name="Jacobs-Sera D."/>
            <person name="Hatfull G.F."/>
        </authorList>
    </citation>
    <scope>NUCLEOTIDE SEQUENCE [LARGE SCALE GENOMIC DNA]</scope>
</reference>
<accession>A0A7M1CN63</accession>
<proteinExistence type="predicted"/>
<dbReference type="KEGG" id="vg:77954083"/>
<protein>
    <submittedName>
        <fullName evidence="1">Uncharacterized protein</fullName>
    </submittedName>
</protein>
<keyword evidence="2" id="KW-1185">Reference proteome</keyword>
<dbReference type="Proteomes" id="UP000594072">
    <property type="component" value="Segment"/>
</dbReference>
<organism evidence="1 2">
    <name type="scientific">Arthrobacter phage Phives</name>
    <dbReference type="NCBI Taxonomy" id="2776856"/>
    <lineage>
        <taxon>Viruses</taxon>
        <taxon>Duplodnaviria</taxon>
        <taxon>Heunggongvirae</taxon>
        <taxon>Uroviricota</taxon>
        <taxon>Caudoviricetes</taxon>
        <taxon>Casidaviridae</taxon>
        <taxon>Yangvirus</taxon>
        <taxon>Yangvirus phives</taxon>
    </lineage>
</organism>
<evidence type="ECO:0000313" key="1">
    <source>
        <dbReference type="EMBL" id="QOP65193.1"/>
    </source>
</evidence>
<dbReference type="EMBL" id="MT889376">
    <property type="protein sequence ID" value="QOP65193.1"/>
    <property type="molecule type" value="Genomic_DNA"/>
</dbReference>
<sequence length="50" mass="5711">MPESPVCTCIIFSSGNVRYVRVFDPYCQIDRHRAKGTFEGAEPEYGRAKE</sequence>